<reference evidence="2" key="1">
    <citation type="submission" date="2022-11" db="EMBL/GenBank/DDBJ databases">
        <title>Centuries of genome instability and evolution in soft-shell clam transmissible cancer (bioRxiv).</title>
        <authorList>
            <person name="Hart S.F.M."/>
            <person name="Yonemitsu M.A."/>
            <person name="Giersch R.M."/>
            <person name="Beal B.F."/>
            <person name="Arriagada G."/>
            <person name="Davis B.W."/>
            <person name="Ostrander E.A."/>
            <person name="Goff S.P."/>
            <person name="Metzger M.J."/>
        </authorList>
    </citation>
    <scope>NUCLEOTIDE SEQUENCE</scope>
    <source>
        <strain evidence="2">MELC-2E11</strain>
        <tissue evidence="2">Siphon/mantle</tissue>
    </source>
</reference>
<feature type="coiled-coil region" evidence="1">
    <location>
        <begin position="264"/>
        <end position="291"/>
    </location>
</feature>
<dbReference type="InterPro" id="IPR043502">
    <property type="entry name" value="DNA/RNA_pol_sf"/>
</dbReference>
<organism evidence="2 3">
    <name type="scientific">Mya arenaria</name>
    <name type="common">Soft-shell clam</name>
    <dbReference type="NCBI Taxonomy" id="6604"/>
    <lineage>
        <taxon>Eukaryota</taxon>
        <taxon>Metazoa</taxon>
        <taxon>Spiralia</taxon>
        <taxon>Lophotrochozoa</taxon>
        <taxon>Mollusca</taxon>
        <taxon>Bivalvia</taxon>
        <taxon>Autobranchia</taxon>
        <taxon>Heteroconchia</taxon>
        <taxon>Euheterodonta</taxon>
        <taxon>Imparidentia</taxon>
        <taxon>Neoheterodontei</taxon>
        <taxon>Myida</taxon>
        <taxon>Myoidea</taxon>
        <taxon>Myidae</taxon>
        <taxon>Mya</taxon>
    </lineage>
</organism>
<dbReference type="SUPFAM" id="SSF56672">
    <property type="entry name" value="DNA/RNA polymerases"/>
    <property type="match status" value="1"/>
</dbReference>
<sequence>MLIYPVTLKAIDRFERQNAIISVNVFGHENKDVYPVRISKHEHATCVNLLLIDDGEKQHYCLIKSMSRLCLNSFNSEESLGKHKGYCDSNDAVKIEMLEKGSTLKLNTFSIPFIVYADFEIFTPKLDTAQPNLDESYTKQHQKHTPSGFCYYIKCFDYEVYKRINLKQNPVIYTKQSEDEDYVIDSFTNKKGEEKEVKHELRFINSFKFMASSLDKLVESICRKKYNKAAIAEYNTAKEVVYQHIKELQNPISNALDIGEFDILKDLIDEKNELKKLLANLEIKYEGEQLSLAQSAQRFALLIHKGIYPYDYVDGLEKLAETQLPPKEEFYSKLSGDNISDEDYVHAQKVWKDERLSQSVSHVRCIASGEVFETFRDVCLTNYNLDPAWFYTAPGLAWDAALKLTEVELELISDPDMLLMIEKGIRGGVSNIMTRYGKANNKYMGDEFDPKKDSTYLQYLDANNILGLKITKIHRGIKFIESTWLKKYIDLNTSLRAKSTNDF</sequence>
<dbReference type="PANTHER" id="PTHR31511">
    <property type="entry name" value="PROTEIN CBG23764"/>
    <property type="match status" value="1"/>
</dbReference>
<evidence type="ECO:0000313" key="2">
    <source>
        <dbReference type="EMBL" id="WAR12145.1"/>
    </source>
</evidence>
<proteinExistence type="predicted"/>
<name>A0ABY7ESC3_MYAAR</name>
<accession>A0ABY7ESC3</accession>
<evidence type="ECO:0000256" key="1">
    <source>
        <dbReference type="SAM" id="Coils"/>
    </source>
</evidence>
<protein>
    <submittedName>
        <fullName evidence="2">Uncharacterized protein</fullName>
    </submittedName>
</protein>
<dbReference type="Proteomes" id="UP001164746">
    <property type="component" value="Chromosome 8"/>
</dbReference>
<keyword evidence="3" id="KW-1185">Reference proteome</keyword>
<keyword evidence="1" id="KW-0175">Coiled coil</keyword>
<evidence type="ECO:0000313" key="3">
    <source>
        <dbReference type="Proteomes" id="UP001164746"/>
    </source>
</evidence>
<gene>
    <name evidence="2" type="ORF">MAR_026325</name>
</gene>
<dbReference type="PANTHER" id="PTHR31511:SF12">
    <property type="entry name" value="RHO TERMINATION FACTOR N-TERMINAL DOMAIN-CONTAINING PROTEIN"/>
    <property type="match status" value="1"/>
</dbReference>
<dbReference type="EMBL" id="CP111019">
    <property type="protein sequence ID" value="WAR12145.1"/>
    <property type="molecule type" value="Genomic_DNA"/>
</dbReference>